<comment type="caution">
    <text evidence="6">The sequence shown here is derived from an EMBL/GenBank/DDBJ whole genome shotgun (WGS) entry which is preliminary data.</text>
</comment>
<evidence type="ECO:0000313" key="7">
    <source>
        <dbReference type="Proteomes" id="UP000814176"/>
    </source>
</evidence>
<keyword evidence="2 4" id="KW-0863">Zinc-finger</keyword>
<evidence type="ECO:0000256" key="3">
    <source>
        <dbReference type="ARBA" id="ARBA00022833"/>
    </source>
</evidence>
<dbReference type="Proteomes" id="UP000814176">
    <property type="component" value="Unassembled WGS sequence"/>
</dbReference>
<organism evidence="6 7">
    <name type="scientific">Rhodofomes roseus</name>
    <dbReference type="NCBI Taxonomy" id="34475"/>
    <lineage>
        <taxon>Eukaryota</taxon>
        <taxon>Fungi</taxon>
        <taxon>Dikarya</taxon>
        <taxon>Basidiomycota</taxon>
        <taxon>Agaricomycotina</taxon>
        <taxon>Agaricomycetes</taxon>
        <taxon>Polyporales</taxon>
        <taxon>Rhodofomes</taxon>
    </lineage>
</organism>
<dbReference type="Gene3D" id="6.10.140.2220">
    <property type="match status" value="1"/>
</dbReference>
<dbReference type="RefSeq" id="XP_047774352.1">
    <property type="nucleotide sequence ID" value="XM_047917707.1"/>
</dbReference>
<evidence type="ECO:0000256" key="2">
    <source>
        <dbReference type="ARBA" id="ARBA00022771"/>
    </source>
</evidence>
<evidence type="ECO:0000313" key="6">
    <source>
        <dbReference type="EMBL" id="KAH9831191.1"/>
    </source>
</evidence>
<proteinExistence type="predicted"/>
<dbReference type="EMBL" id="JADCUA010000027">
    <property type="protein sequence ID" value="KAH9831191.1"/>
    <property type="molecule type" value="Genomic_DNA"/>
</dbReference>
<feature type="domain" description="MYND-type" evidence="5">
    <location>
        <begin position="448"/>
        <end position="491"/>
    </location>
</feature>
<sequence length="547" mass="61000">MMARASCASTITYCRILISNNSLPRAQSTWLPRSLHACTTMSLSADAGDVALLFASSLQDPARPKHCARVLCGCLHLFDGRNRDDPYALYERYTTPDNENYEGLRRLHPECLDASVAFLSLVRSAKEEDDLDALLSTCACPSASDENTAELLQWLHAFEVARQFTLRDFTEALLRHLSGVLHSTIQTRTVGGTVALGGITKHRRNLHAGSPLWPTDASLLLPRGIEESMKGYAASFHLCRQERFQEALGLAATLIAICGRSIIHPLLQFQPVWPSRIALLAAELCHDRMKTLGESIDHVIQREWMCTLFRILEFCRAIIDPGKINPLDIDLFVSQCMTVSSYKSARTNQVGDCGLLLACDTILGCLSFFSEDTGTDLFRDVIIDQFTVDFSLIGAFLYRHKTRDDTTVYHPAILAVNTEAEARYSDPVNAFAGFCWASVVRHCCAPECREEFATAGRAFARCSGCDVLRYCSRLCLARAWKHTLLPHKAVCTKLRILRERTNLPRDRDLDPLRDREPFIEACRADEGLAALALDCGEYFIGLLRAIG</sequence>
<dbReference type="GeneID" id="71998439"/>
<gene>
    <name evidence="6" type="ORF">C8Q71DRAFT_309123</name>
</gene>
<dbReference type="InterPro" id="IPR002893">
    <property type="entry name" value="Znf_MYND"/>
</dbReference>
<evidence type="ECO:0000259" key="5">
    <source>
        <dbReference type="PROSITE" id="PS50865"/>
    </source>
</evidence>
<dbReference type="SUPFAM" id="SSF144232">
    <property type="entry name" value="HIT/MYND zinc finger-like"/>
    <property type="match status" value="1"/>
</dbReference>
<reference evidence="6 7" key="1">
    <citation type="journal article" date="2021" name="Environ. Microbiol.">
        <title>Gene family expansions and transcriptome signatures uncover fungal adaptations to wood decay.</title>
        <authorList>
            <person name="Hage H."/>
            <person name="Miyauchi S."/>
            <person name="Viragh M."/>
            <person name="Drula E."/>
            <person name="Min B."/>
            <person name="Chaduli D."/>
            <person name="Navarro D."/>
            <person name="Favel A."/>
            <person name="Norest M."/>
            <person name="Lesage-Meessen L."/>
            <person name="Balint B."/>
            <person name="Merenyi Z."/>
            <person name="de Eugenio L."/>
            <person name="Morin E."/>
            <person name="Martinez A.T."/>
            <person name="Baldrian P."/>
            <person name="Stursova M."/>
            <person name="Martinez M.J."/>
            <person name="Novotny C."/>
            <person name="Magnuson J.K."/>
            <person name="Spatafora J.W."/>
            <person name="Maurice S."/>
            <person name="Pangilinan J."/>
            <person name="Andreopoulos W."/>
            <person name="LaButti K."/>
            <person name="Hundley H."/>
            <person name="Na H."/>
            <person name="Kuo A."/>
            <person name="Barry K."/>
            <person name="Lipzen A."/>
            <person name="Henrissat B."/>
            <person name="Riley R."/>
            <person name="Ahrendt S."/>
            <person name="Nagy L.G."/>
            <person name="Grigoriev I.V."/>
            <person name="Martin F."/>
            <person name="Rosso M.N."/>
        </authorList>
    </citation>
    <scope>NUCLEOTIDE SEQUENCE [LARGE SCALE GENOMIC DNA]</scope>
    <source>
        <strain evidence="6 7">CIRM-BRFM 1785</strain>
    </source>
</reference>
<evidence type="ECO:0000256" key="1">
    <source>
        <dbReference type="ARBA" id="ARBA00022723"/>
    </source>
</evidence>
<accession>A0ABQ8K492</accession>
<evidence type="ECO:0000256" key="4">
    <source>
        <dbReference type="PROSITE-ProRule" id="PRU00134"/>
    </source>
</evidence>
<keyword evidence="1" id="KW-0479">Metal-binding</keyword>
<name>A0ABQ8K492_9APHY</name>
<protein>
    <recommendedName>
        <fullName evidence="5">MYND-type domain-containing protein</fullName>
    </recommendedName>
</protein>
<dbReference type="PROSITE" id="PS50865">
    <property type="entry name" value="ZF_MYND_2"/>
    <property type="match status" value="1"/>
</dbReference>
<keyword evidence="7" id="KW-1185">Reference proteome</keyword>
<keyword evidence="3" id="KW-0862">Zinc</keyword>